<name>A0AA88D4W3_FICCA</name>
<organism evidence="4 5">
    <name type="scientific">Ficus carica</name>
    <name type="common">Common fig</name>
    <dbReference type="NCBI Taxonomy" id="3494"/>
    <lineage>
        <taxon>Eukaryota</taxon>
        <taxon>Viridiplantae</taxon>
        <taxon>Streptophyta</taxon>
        <taxon>Embryophyta</taxon>
        <taxon>Tracheophyta</taxon>
        <taxon>Spermatophyta</taxon>
        <taxon>Magnoliopsida</taxon>
        <taxon>eudicotyledons</taxon>
        <taxon>Gunneridae</taxon>
        <taxon>Pentapetalae</taxon>
        <taxon>rosids</taxon>
        <taxon>fabids</taxon>
        <taxon>Rosales</taxon>
        <taxon>Moraceae</taxon>
        <taxon>Ficeae</taxon>
        <taxon>Ficus</taxon>
    </lineage>
</organism>
<gene>
    <name evidence="1" type="ORF">TIFTF001_051570</name>
    <name evidence="2" type="ORF">TIFTF001_051571</name>
    <name evidence="3" type="ORF">TIFTF001_051572</name>
    <name evidence="4" type="ORF">TIFTF001_051573</name>
</gene>
<dbReference type="AlphaFoldDB" id="A0AA88D4W3"/>
<dbReference type="EMBL" id="BTGU01009680">
    <property type="protein sequence ID" value="GMN27157.1"/>
    <property type="molecule type" value="Genomic_DNA"/>
</dbReference>
<dbReference type="EMBL" id="BTGU01009682">
    <property type="protein sequence ID" value="GMN27159.1"/>
    <property type="molecule type" value="Genomic_DNA"/>
</dbReference>
<protein>
    <submittedName>
        <fullName evidence="4">Uncharacterized protein</fullName>
    </submittedName>
</protein>
<evidence type="ECO:0000313" key="3">
    <source>
        <dbReference type="EMBL" id="GMN27158.1"/>
    </source>
</evidence>
<evidence type="ECO:0000313" key="5">
    <source>
        <dbReference type="Proteomes" id="UP001187192"/>
    </source>
</evidence>
<evidence type="ECO:0000313" key="4">
    <source>
        <dbReference type="EMBL" id="GMN27159.1"/>
    </source>
</evidence>
<reference evidence="4" key="1">
    <citation type="submission" date="2023-07" db="EMBL/GenBank/DDBJ databases">
        <title>draft genome sequence of fig (Ficus carica).</title>
        <authorList>
            <person name="Takahashi T."/>
            <person name="Nishimura K."/>
        </authorList>
    </citation>
    <scope>NUCLEOTIDE SEQUENCE</scope>
</reference>
<comment type="caution">
    <text evidence="4">The sequence shown here is derived from an EMBL/GenBank/DDBJ whole genome shotgun (WGS) entry which is preliminary data.</text>
</comment>
<keyword evidence="5" id="KW-1185">Reference proteome</keyword>
<accession>A0AA88D4W3</accession>
<dbReference type="EMBL" id="BTGU01009679">
    <property type="protein sequence ID" value="GMN27151.1"/>
    <property type="molecule type" value="Genomic_DNA"/>
</dbReference>
<dbReference type="Proteomes" id="UP001187192">
    <property type="component" value="Unassembled WGS sequence"/>
</dbReference>
<dbReference type="EMBL" id="BTGU01009681">
    <property type="protein sequence ID" value="GMN27158.1"/>
    <property type="molecule type" value="Genomic_DNA"/>
</dbReference>
<sequence>MKQNQQLKFGDNNDFAKRLEQSEKLLSRVNGELAQYYNESLQDKTIGNSLGTSYRKNKPQFG</sequence>
<proteinExistence type="predicted"/>
<evidence type="ECO:0000313" key="1">
    <source>
        <dbReference type="EMBL" id="GMN27151.1"/>
    </source>
</evidence>
<evidence type="ECO:0000313" key="2">
    <source>
        <dbReference type="EMBL" id="GMN27157.1"/>
    </source>
</evidence>